<dbReference type="KEGG" id="rul:UC8_21400"/>
<dbReference type="Proteomes" id="UP000325286">
    <property type="component" value="Chromosome"/>
</dbReference>
<organism evidence="2 3">
    <name type="scientific">Roseimaritima ulvae</name>
    <dbReference type="NCBI Taxonomy" id="980254"/>
    <lineage>
        <taxon>Bacteria</taxon>
        <taxon>Pseudomonadati</taxon>
        <taxon>Planctomycetota</taxon>
        <taxon>Planctomycetia</taxon>
        <taxon>Pirellulales</taxon>
        <taxon>Pirellulaceae</taxon>
        <taxon>Roseimaritima</taxon>
    </lineage>
</organism>
<protein>
    <submittedName>
        <fullName evidence="2">Uncharacterized protein</fullName>
    </submittedName>
</protein>
<keyword evidence="3" id="KW-1185">Reference proteome</keyword>
<accession>A0A5B9QMH3</accession>
<reference evidence="2 3" key="1">
    <citation type="submission" date="2019-08" db="EMBL/GenBank/DDBJ databases">
        <title>Deep-cultivation of Planctomycetes and their phenomic and genomic characterization uncovers novel biology.</title>
        <authorList>
            <person name="Wiegand S."/>
            <person name="Jogler M."/>
            <person name="Boedeker C."/>
            <person name="Pinto D."/>
            <person name="Vollmers J."/>
            <person name="Rivas-Marin E."/>
            <person name="Kohn T."/>
            <person name="Peeters S.H."/>
            <person name="Heuer A."/>
            <person name="Rast P."/>
            <person name="Oberbeckmann S."/>
            <person name="Bunk B."/>
            <person name="Jeske O."/>
            <person name="Meyerdierks A."/>
            <person name="Storesund J.E."/>
            <person name="Kallscheuer N."/>
            <person name="Luecker S."/>
            <person name="Lage O.M."/>
            <person name="Pohl T."/>
            <person name="Merkel B.J."/>
            <person name="Hornburger P."/>
            <person name="Mueller R.-W."/>
            <person name="Bruemmer F."/>
            <person name="Labrenz M."/>
            <person name="Spormann A.M."/>
            <person name="Op den Camp H."/>
            <person name="Overmann J."/>
            <person name="Amann R."/>
            <person name="Jetten M.S.M."/>
            <person name="Mascher T."/>
            <person name="Medema M.H."/>
            <person name="Devos D.P."/>
            <person name="Kaster A.-K."/>
            <person name="Ovreas L."/>
            <person name="Rohde M."/>
            <person name="Galperin M.Y."/>
            <person name="Jogler C."/>
        </authorList>
    </citation>
    <scope>NUCLEOTIDE SEQUENCE [LARGE SCALE GENOMIC DNA]</scope>
    <source>
        <strain evidence="2 3">UC8</strain>
    </source>
</reference>
<name>A0A5B9QMH3_9BACT</name>
<evidence type="ECO:0000256" key="1">
    <source>
        <dbReference type="SAM" id="Coils"/>
    </source>
</evidence>
<evidence type="ECO:0000313" key="2">
    <source>
        <dbReference type="EMBL" id="QEG40134.1"/>
    </source>
</evidence>
<sequence length="130" mass="14027">MNVPTASLAAASDAMQQLNQQLNHLQRSIRQAIEAYLHSMVGQSFGTVAENQQFVRSVQALLESHGLRVRCPECGHPAILRCSRSRGSVGGVFVFDHYIQGRRTFHGGGSTLPKVSVIAKPARRSASAAS</sequence>
<dbReference type="OrthoDB" id="248023at2"/>
<proteinExistence type="predicted"/>
<feature type="coiled-coil region" evidence="1">
    <location>
        <begin position="8"/>
        <end position="35"/>
    </location>
</feature>
<evidence type="ECO:0000313" key="3">
    <source>
        <dbReference type="Proteomes" id="UP000325286"/>
    </source>
</evidence>
<keyword evidence="1" id="KW-0175">Coiled coil</keyword>
<dbReference type="EMBL" id="CP042914">
    <property type="protein sequence ID" value="QEG40134.1"/>
    <property type="molecule type" value="Genomic_DNA"/>
</dbReference>
<gene>
    <name evidence="2" type="ORF">UC8_21400</name>
</gene>
<dbReference type="AlphaFoldDB" id="A0A5B9QMH3"/>
<dbReference type="RefSeq" id="WP_084427782.1">
    <property type="nucleotide sequence ID" value="NZ_CP042914.1"/>
</dbReference>